<dbReference type="PROSITE" id="PS51688">
    <property type="entry name" value="ICA"/>
    <property type="match status" value="1"/>
</dbReference>
<feature type="signal peptide" evidence="2">
    <location>
        <begin position="1"/>
        <end position="18"/>
    </location>
</feature>
<sequence length="842" mass="88937">MKKLFLIPCIFFGSFIYAQVGIGTVTPEAQLDIRSSNQATPANNDGILIPRIDEFPATFPTGAQDGMMVFATGNGSVGKGFYYWDDVLVNWVAVGSGDGEDWYEEGTTTAPDNINDDIYTFGNVAIGKNTADYKLDVFEETTDRAAYINLAGASNNPTYALTTEITNTGNGEQRGLNTILNSSGSGTHTGSYVTMNGDGSGETRAYVASINGNATGSQRGFYVNINNAGDGLHYGSINYLRGNGNGIHSSILNQLIGAGTGNHYGTRNELLGTGSGAQLGVRNVITNTGDGDHYGLYSTLSGTGQGIQLGTYNSIDNTGDNTHYGILNQLSGTGAGTHYAIRNELSGTGTGDQEGISTHISNTNDANHIGFNTRLSGTGSGNHIGAKFSMSNTGNGFHTGIYTTFSEGIGILTGNWTEFGGNVGSSSQNQIAAYNSYFAGGNGILAGSYTDIRNSVLGTGSQYGSYTTNSSPGGGIHYGSENVLSGNGTGEQYGVHNTISNTGSATHAGVQNVLSGTGSGYQSGVISKFSAGNGNLTGYWTEFNGSLGNGNQIAAYNSYFTGGNGILAGAYTDIRNTVTGTGSQYGTFTANDSPGNGAHYGNFNQMTGTGTGAKYGTYNSIPAATGGTHYGVYSDAQKVGSYAGYFLGNFAVDANTLYVDAVNNRVGIGTNAPATSVHIIQGTTNVNTSGLRLQHNSNGNYWTFYTAPTNNLWFAYNGTLASWIQPNGTYNTSDKRLKTNIKGMSSVLERVMKLNPVSYQYISDENHKETIGFLAQEVEPLFPESVAFESDYEYYGLKYDDFGVIAIKAIQEQQTEIELLKKQLEEQKTELLQLKNLIMGKQ</sequence>
<feature type="chain" id="PRO_5008392142" description="Peptidase S74 domain-containing protein" evidence="2">
    <location>
        <begin position="19"/>
        <end position="842"/>
    </location>
</feature>
<dbReference type="OrthoDB" id="1488700at2"/>
<dbReference type="Pfam" id="PF13884">
    <property type="entry name" value="Peptidase_S74"/>
    <property type="match status" value="1"/>
</dbReference>
<dbReference type="EMBL" id="LXIE01000015">
    <property type="protein sequence ID" value="OAD91314.1"/>
    <property type="molecule type" value="Genomic_DNA"/>
</dbReference>
<evidence type="ECO:0000259" key="3">
    <source>
        <dbReference type="PROSITE" id="PS51688"/>
    </source>
</evidence>
<proteinExistence type="predicted"/>
<dbReference type="InterPro" id="IPR036388">
    <property type="entry name" value="WH-like_DNA-bd_sf"/>
</dbReference>
<reference evidence="4 5" key="1">
    <citation type="submission" date="2016-05" db="EMBL/GenBank/DDBJ databases">
        <title>Genome sequencing of Vitellibacter soesokkakensis RSSK-12.</title>
        <authorList>
            <person name="Thevarajoo S."/>
            <person name="Selvaratnam C."/>
            <person name="Goh K.M."/>
            <person name="Chan K.-G."/>
            <person name="Chong C.S."/>
        </authorList>
    </citation>
    <scope>NUCLEOTIDE SEQUENCE [LARGE SCALE GENOMIC DNA]</scope>
    <source>
        <strain evidence="4 5">RSSK-12</strain>
    </source>
</reference>
<evidence type="ECO:0000256" key="2">
    <source>
        <dbReference type="SAM" id="SignalP"/>
    </source>
</evidence>
<dbReference type="STRING" id="1385699.A7A78_12455"/>
<organism evidence="4 5">
    <name type="scientific">Aequorivita soesokkakensis</name>
    <dbReference type="NCBI Taxonomy" id="1385699"/>
    <lineage>
        <taxon>Bacteria</taxon>
        <taxon>Pseudomonadati</taxon>
        <taxon>Bacteroidota</taxon>
        <taxon>Flavobacteriia</taxon>
        <taxon>Flavobacteriales</taxon>
        <taxon>Flavobacteriaceae</taxon>
        <taxon>Aequorivita</taxon>
    </lineage>
</organism>
<name>A0A1A9LEB9_9FLAO</name>
<keyword evidence="2" id="KW-0732">Signal</keyword>
<dbReference type="InterPro" id="IPR030392">
    <property type="entry name" value="S74_ICA"/>
</dbReference>
<evidence type="ECO:0000256" key="1">
    <source>
        <dbReference type="SAM" id="Coils"/>
    </source>
</evidence>
<evidence type="ECO:0000313" key="5">
    <source>
        <dbReference type="Proteomes" id="UP000077552"/>
    </source>
</evidence>
<dbReference type="AlphaFoldDB" id="A0A1A9LEB9"/>
<feature type="coiled-coil region" evidence="1">
    <location>
        <begin position="807"/>
        <end position="837"/>
    </location>
</feature>
<comment type="caution">
    <text evidence="4">The sequence shown here is derived from an EMBL/GenBank/DDBJ whole genome shotgun (WGS) entry which is preliminary data.</text>
</comment>
<dbReference type="Proteomes" id="UP000077552">
    <property type="component" value="Unassembled WGS sequence"/>
</dbReference>
<gene>
    <name evidence="4" type="ORF">A7A78_12455</name>
</gene>
<keyword evidence="1" id="KW-0175">Coiled coil</keyword>
<accession>A0A1A9LEB9</accession>
<dbReference type="Gene3D" id="1.10.10.10">
    <property type="entry name" value="Winged helix-like DNA-binding domain superfamily/Winged helix DNA-binding domain"/>
    <property type="match status" value="1"/>
</dbReference>
<evidence type="ECO:0000313" key="4">
    <source>
        <dbReference type="EMBL" id="OAD91314.1"/>
    </source>
</evidence>
<dbReference type="RefSeq" id="WP_068761923.1">
    <property type="nucleotide sequence ID" value="NZ_LXIE01000015.1"/>
</dbReference>
<keyword evidence="5" id="KW-1185">Reference proteome</keyword>
<feature type="domain" description="Peptidase S74" evidence="3">
    <location>
        <begin position="733"/>
        <end position="824"/>
    </location>
</feature>
<protein>
    <recommendedName>
        <fullName evidence="3">Peptidase S74 domain-containing protein</fullName>
    </recommendedName>
</protein>